<keyword evidence="11" id="KW-1185">Reference proteome</keyword>
<feature type="coiled-coil region" evidence="8">
    <location>
        <begin position="81"/>
        <end position="108"/>
    </location>
</feature>
<accession>A0ABV2B148</accession>
<organism evidence="10 11">
    <name type="scientific">Salinisphaera dokdonensis CL-ES53</name>
    <dbReference type="NCBI Taxonomy" id="1304272"/>
    <lineage>
        <taxon>Bacteria</taxon>
        <taxon>Pseudomonadati</taxon>
        <taxon>Pseudomonadota</taxon>
        <taxon>Gammaproteobacteria</taxon>
        <taxon>Salinisphaerales</taxon>
        <taxon>Salinisphaeraceae</taxon>
        <taxon>Salinisphaera</taxon>
    </lineage>
</organism>
<feature type="domain" description="HTH merR-type" evidence="9">
    <location>
        <begin position="2"/>
        <end position="71"/>
    </location>
</feature>
<evidence type="ECO:0000256" key="7">
    <source>
        <dbReference type="ARBA" id="ARBA00024874"/>
    </source>
</evidence>
<dbReference type="InterPro" id="IPR009061">
    <property type="entry name" value="DNA-bd_dom_put_sf"/>
</dbReference>
<keyword evidence="6" id="KW-0804">Transcription</keyword>
<evidence type="ECO:0000256" key="8">
    <source>
        <dbReference type="SAM" id="Coils"/>
    </source>
</evidence>
<keyword evidence="4" id="KW-0805">Transcription regulation</keyword>
<keyword evidence="5" id="KW-0238">DNA-binding</keyword>
<dbReference type="Proteomes" id="UP001460888">
    <property type="component" value="Unassembled WGS sequence"/>
</dbReference>
<protein>
    <recommendedName>
        <fullName evidence="1">Mercuric resistance operon regulatory protein</fullName>
    </recommendedName>
</protein>
<dbReference type="InterPro" id="IPR000551">
    <property type="entry name" value="MerR-type_HTH_dom"/>
</dbReference>
<name>A0ABV2B148_9GAMM</name>
<evidence type="ECO:0000313" key="11">
    <source>
        <dbReference type="Proteomes" id="UP001460888"/>
    </source>
</evidence>
<dbReference type="InterPro" id="IPR047057">
    <property type="entry name" value="MerR_fam"/>
</dbReference>
<evidence type="ECO:0000259" key="9">
    <source>
        <dbReference type="PROSITE" id="PS50937"/>
    </source>
</evidence>
<evidence type="ECO:0000256" key="3">
    <source>
        <dbReference type="ARBA" id="ARBA00022914"/>
    </source>
</evidence>
<evidence type="ECO:0000256" key="4">
    <source>
        <dbReference type="ARBA" id="ARBA00023015"/>
    </source>
</evidence>
<evidence type="ECO:0000256" key="1">
    <source>
        <dbReference type="ARBA" id="ARBA00017146"/>
    </source>
</evidence>
<evidence type="ECO:0000313" key="10">
    <source>
        <dbReference type="EMBL" id="MES1929109.1"/>
    </source>
</evidence>
<gene>
    <name evidence="10" type="ORF">SADO_07632</name>
</gene>
<dbReference type="InterPro" id="IPR015358">
    <property type="entry name" value="Tscrpt_reg_MerR_DNA-bd"/>
</dbReference>
<reference evidence="10 11" key="1">
    <citation type="submission" date="2013-03" db="EMBL/GenBank/DDBJ databases">
        <title>Salinisphaera dokdonensis CL-ES53 Genome Sequencing.</title>
        <authorList>
            <person name="Li C."/>
            <person name="Lai Q."/>
            <person name="Shao Z."/>
        </authorList>
    </citation>
    <scope>NUCLEOTIDE SEQUENCE [LARGE SCALE GENOMIC DNA]</scope>
    <source>
        <strain evidence="10 11">CL-ES53</strain>
    </source>
</reference>
<dbReference type="InterPro" id="IPR011794">
    <property type="entry name" value="MerR"/>
</dbReference>
<keyword evidence="3" id="KW-0476">Mercury</keyword>
<dbReference type="SUPFAM" id="SSF46955">
    <property type="entry name" value="Putative DNA-binding domain"/>
    <property type="match status" value="1"/>
</dbReference>
<dbReference type="Gene3D" id="1.10.1660.10">
    <property type="match status" value="1"/>
</dbReference>
<comment type="function">
    <text evidence="7">Mediates the mercuric-dependent induction of mercury resistance operon. In the absence of mercury MerR represses transcription by binding tightly to the mer operator region; when mercury is present the dimeric complex binds a single ion and becomes a potent transcriptional activator, while remaining bound to the mer site.</text>
</comment>
<evidence type="ECO:0000256" key="6">
    <source>
        <dbReference type="ARBA" id="ARBA00023163"/>
    </source>
</evidence>
<dbReference type="PANTHER" id="PTHR30204">
    <property type="entry name" value="REDOX-CYCLING DRUG-SENSING TRANSCRIPTIONAL ACTIVATOR SOXR"/>
    <property type="match status" value="1"/>
</dbReference>
<sequence>MAYSIGQLARVGDTGVETIRYYERRGLMPEPPRAASGYRRYPEDAARRLRFIRRAKRLGFTLEEIRSLLQLQAGGQTAQIKSVAESKLAEIETRLDDLQRMRTALRDMTRRCSGTGPVEGCPIIETLNDDD</sequence>
<comment type="caution">
    <text evidence="10">The sequence shown here is derived from an EMBL/GenBank/DDBJ whole genome shotgun (WGS) entry which is preliminary data.</text>
</comment>
<dbReference type="EMBL" id="APND01000002">
    <property type="protein sequence ID" value="MES1929109.1"/>
    <property type="molecule type" value="Genomic_DNA"/>
</dbReference>
<keyword evidence="8" id="KW-0175">Coiled coil</keyword>
<dbReference type="Pfam" id="PF00376">
    <property type="entry name" value="MerR"/>
    <property type="match status" value="1"/>
</dbReference>
<dbReference type="SMART" id="SM00422">
    <property type="entry name" value="HTH_MERR"/>
    <property type="match status" value="1"/>
</dbReference>
<dbReference type="PRINTS" id="PR00040">
    <property type="entry name" value="HTHMERR"/>
</dbReference>
<dbReference type="PROSITE" id="PS50937">
    <property type="entry name" value="HTH_MERR_2"/>
    <property type="match status" value="1"/>
</dbReference>
<evidence type="ECO:0000256" key="5">
    <source>
        <dbReference type="ARBA" id="ARBA00023125"/>
    </source>
</evidence>
<dbReference type="PANTHER" id="PTHR30204:SF92">
    <property type="entry name" value="HTH-TYPE TRANSCRIPTIONAL REGULATOR ZNTR"/>
    <property type="match status" value="1"/>
</dbReference>
<dbReference type="CDD" id="cd04783">
    <property type="entry name" value="HTH_MerR1"/>
    <property type="match status" value="1"/>
</dbReference>
<proteinExistence type="predicted"/>
<dbReference type="Pfam" id="PF09278">
    <property type="entry name" value="MerR-DNA-bind"/>
    <property type="match status" value="1"/>
</dbReference>
<dbReference type="RefSeq" id="WP_353110605.1">
    <property type="nucleotide sequence ID" value="NZ_APND01000002.1"/>
</dbReference>
<evidence type="ECO:0000256" key="2">
    <source>
        <dbReference type="ARBA" id="ARBA00022466"/>
    </source>
</evidence>
<keyword evidence="2" id="KW-0475">Mercuric resistance</keyword>